<evidence type="ECO:0000256" key="7">
    <source>
        <dbReference type="ARBA" id="ARBA00022793"/>
    </source>
</evidence>
<dbReference type="InterPro" id="IPR006680">
    <property type="entry name" value="Amidohydro-rel"/>
</dbReference>
<organism evidence="13 14">
    <name type="scientific">Brachionus calyciflorus</name>
    <dbReference type="NCBI Taxonomy" id="104777"/>
    <lineage>
        <taxon>Eukaryota</taxon>
        <taxon>Metazoa</taxon>
        <taxon>Spiralia</taxon>
        <taxon>Gnathifera</taxon>
        <taxon>Rotifera</taxon>
        <taxon>Eurotatoria</taxon>
        <taxon>Monogononta</taxon>
        <taxon>Pseudotrocha</taxon>
        <taxon>Ploima</taxon>
        <taxon>Brachionidae</taxon>
        <taxon>Brachionus</taxon>
    </lineage>
</organism>
<dbReference type="Proteomes" id="UP000663879">
    <property type="component" value="Unassembled WGS sequence"/>
</dbReference>
<dbReference type="Gene3D" id="3.20.20.140">
    <property type="entry name" value="Metal-dependent hydrolases"/>
    <property type="match status" value="1"/>
</dbReference>
<dbReference type="GO" id="GO:0019748">
    <property type="term" value="P:secondary metabolic process"/>
    <property type="evidence" value="ECO:0007669"/>
    <property type="project" value="TreeGrafter"/>
</dbReference>
<evidence type="ECO:0000256" key="3">
    <source>
        <dbReference type="ARBA" id="ARBA00011245"/>
    </source>
</evidence>
<dbReference type="PANTHER" id="PTHR21240:SF27">
    <property type="entry name" value="2-AMINO-3-CARBOXYMUCONATE-6-SEMIALDEHYDE DECARBOXYLASE"/>
    <property type="match status" value="1"/>
</dbReference>
<dbReference type="OrthoDB" id="191270at2759"/>
<evidence type="ECO:0000256" key="6">
    <source>
        <dbReference type="ARBA" id="ARBA00022723"/>
    </source>
</evidence>
<dbReference type="GO" id="GO:0016787">
    <property type="term" value="F:hydrolase activity"/>
    <property type="evidence" value="ECO:0007669"/>
    <property type="project" value="InterPro"/>
</dbReference>
<sequence length="349" mass="39986">MKIDIHTHILPSSLPDLKARYGCPGWINIKKSEDDSNTANMYKDDKFFRRVEKNCWCISDRCVDMCKTKVDVQVLSTVPVMFSYWAKPEQTLDLCHILNNDIALQIKQNQNKQKKLYNLDSNYTEKQFFGFGTLPMQNPEIATEEMTRCIKDLGFKGFQIGSHINEWNLDEKKLYPIWKKAEDLNCPIFVHPWDMDHVSRTTKYWLPWLVGMPAETCTAICSLIFGNVLAQFPRLKICFAHGGGSFPFTIGRIEHGYDVRPDLCAIDCSIQPKEFLGKFYTDSLVHSQESLDLLLKVIGEDKILLGSDYPFPLGELNVGSLIESSNLSDSVKEKLLYKNAMEFLGVETL</sequence>
<evidence type="ECO:0000256" key="1">
    <source>
        <dbReference type="ARBA" id="ARBA00005079"/>
    </source>
</evidence>
<dbReference type="PANTHER" id="PTHR21240">
    <property type="entry name" value="2-AMINO-3-CARBOXYLMUCONATE-6-SEMIALDEHYDE DECARBOXYLASE"/>
    <property type="match status" value="1"/>
</dbReference>
<evidence type="ECO:0000256" key="5">
    <source>
        <dbReference type="ARBA" id="ARBA00021214"/>
    </source>
</evidence>
<proteinExistence type="inferred from homology"/>
<protein>
    <recommendedName>
        <fullName evidence="5 11">2-amino-3-carboxymuconate-6-semialdehyde decarboxylase</fullName>
        <ecNumber evidence="4 11">4.1.1.45</ecNumber>
    </recommendedName>
    <alternativeName>
        <fullName evidence="10 11">Picolinate carboxylase</fullName>
    </alternativeName>
</protein>
<gene>
    <name evidence="13" type="ORF">OXX778_LOCUS1756</name>
</gene>
<evidence type="ECO:0000256" key="2">
    <source>
        <dbReference type="ARBA" id="ARBA00005871"/>
    </source>
</evidence>
<evidence type="ECO:0000313" key="13">
    <source>
        <dbReference type="EMBL" id="CAF0716906.1"/>
    </source>
</evidence>
<accession>A0A813M3V4</accession>
<reference evidence="13" key="1">
    <citation type="submission" date="2021-02" db="EMBL/GenBank/DDBJ databases">
        <authorList>
            <person name="Nowell W R."/>
        </authorList>
    </citation>
    <scope>NUCLEOTIDE SEQUENCE</scope>
    <source>
        <strain evidence="13">Ploen Becks lab</strain>
    </source>
</reference>
<dbReference type="GO" id="GO:0005829">
    <property type="term" value="C:cytosol"/>
    <property type="evidence" value="ECO:0007669"/>
    <property type="project" value="UniProtKB-UniRule"/>
</dbReference>
<keyword evidence="7 11" id="KW-0210">Decarboxylase</keyword>
<dbReference type="AlphaFoldDB" id="A0A813M3V4"/>
<comment type="catalytic activity">
    <reaction evidence="11">
        <text>2-amino-3-carboxymuconate 6-semialdehyde + H(+) = 2-aminomuconate 6-semialdehyde + CO2</text>
        <dbReference type="Rhea" id="RHEA:16557"/>
        <dbReference type="ChEBI" id="CHEBI:15378"/>
        <dbReference type="ChEBI" id="CHEBI:16526"/>
        <dbReference type="ChEBI" id="CHEBI:77634"/>
        <dbReference type="ChEBI" id="CHEBI:77803"/>
        <dbReference type="EC" id="4.1.1.45"/>
    </reaction>
</comment>
<dbReference type="UniPathway" id="UPA00270"/>
<dbReference type="GO" id="GO:0046872">
    <property type="term" value="F:metal ion binding"/>
    <property type="evidence" value="ECO:0007669"/>
    <property type="project" value="UniProtKB-KW"/>
</dbReference>
<dbReference type="GO" id="GO:0001760">
    <property type="term" value="F:aminocarboxymuconate-semialdehyde decarboxylase activity"/>
    <property type="evidence" value="ECO:0007669"/>
    <property type="project" value="UniProtKB-UniRule"/>
</dbReference>
<keyword evidence="14" id="KW-1185">Reference proteome</keyword>
<name>A0A813M3V4_9BILA</name>
<dbReference type="GO" id="GO:1904985">
    <property type="term" value="P:negative regulation of quinolinate biosynthetic process"/>
    <property type="evidence" value="ECO:0007669"/>
    <property type="project" value="UniProtKB-UniRule"/>
</dbReference>
<keyword evidence="6" id="KW-0479">Metal-binding</keyword>
<evidence type="ECO:0000256" key="4">
    <source>
        <dbReference type="ARBA" id="ARBA00012365"/>
    </source>
</evidence>
<comment type="pathway">
    <text evidence="1 11">Secondary metabolite metabolism; quinolate metabolism.</text>
</comment>
<keyword evidence="9 11" id="KW-0456">Lyase</keyword>
<dbReference type="InterPro" id="IPR032465">
    <property type="entry name" value="ACMSD"/>
</dbReference>
<dbReference type="InterPro" id="IPR032466">
    <property type="entry name" value="Metal_Hydrolase"/>
</dbReference>
<comment type="subunit">
    <text evidence="3 11">Monomer.</text>
</comment>
<evidence type="ECO:0000256" key="11">
    <source>
        <dbReference type="RuleBase" id="RU366045"/>
    </source>
</evidence>
<evidence type="ECO:0000256" key="10">
    <source>
        <dbReference type="ARBA" id="ARBA00031120"/>
    </source>
</evidence>
<evidence type="ECO:0000256" key="9">
    <source>
        <dbReference type="ARBA" id="ARBA00023239"/>
    </source>
</evidence>
<comment type="caution">
    <text evidence="13">The sequence shown here is derived from an EMBL/GenBank/DDBJ whole genome shotgun (WGS) entry which is preliminary data.</text>
</comment>
<dbReference type="Pfam" id="PF04909">
    <property type="entry name" value="Amidohydro_2"/>
    <property type="match status" value="1"/>
</dbReference>
<keyword evidence="8" id="KW-0862">Zinc</keyword>
<evidence type="ECO:0000313" key="14">
    <source>
        <dbReference type="Proteomes" id="UP000663879"/>
    </source>
</evidence>
<comment type="similarity">
    <text evidence="2">Belongs to the metallo-dependent hydrolases superfamily. ACMSD family.</text>
</comment>
<evidence type="ECO:0000256" key="8">
    <source>
        <dbReference type="ARBA" id="ARBA00022833"/>
    </source>
</evidence>
<feature type="domain" description="Amidohydrolase-related" evidence="12">
    <location>
        <begin position="117"/>
        <end position="345"/>
    </location>
</feature>
<comment type="function">
    <text evidence="11">Converts alpha-amino-beta-carboxymuconate-epsilon-semialdehyde (ACMS) to alpha-aminomuconate semialdehyde (AMS).</text>
</comment>
<evidence type="ECO:0000259" key="12">
    <source>
        <dbReference type="Pfam" id="PF04909"/>
    </source>
</evidence>
<dbReference type="SUPFAM" id="SSF51556">
    <property type="entry name" value="Metallo-dependent hydrolases"/>
    <property type="match status" value="1"/>
</dbReference>
<dbReference type="EC" id="4.1.1.45" evidence="4 11"/>
<dbReference type="EMBL" id="CAJNOC010000121">
    <property type="protein sequence ID" value="CAF0716906.1"/>
    <property type="molecule type" value="Genomic_DNA"/>
</dbReference>